<dbReference type="Proteomes" id="UP000663845">
    <property type="component" value="Unassembled WGS sequence"/>
</dbReference>
<sequence length="319" mass="35984">MNSLDFLVSAFTNLIGINVGIITLVYTYDWPSATTTTYCKTRSYAYNASQQMSRFLIVAACFDRFALSSTNVRLRKICQVRIACRYIIPSIILVWLLIPLHVPILFTSIGNTCVFPGAGALYNSIYSIVMVSLVPPGLMLIFSLLIFRNLKMRQRRRQQIHPLPVITSAAIGIRRQQAKDQQVLAMLLIQVFAYVSSTIFYTVNLLYSTLTMNDAANKSIERKIIEGFATFCAGILLVGCPCLSFYSFTLASRLFRKELKLMILHACGRWLHCPQMINNNRIIPTDNSNLTHKVTTRFEHMQRSIAVPPPPPPPISAVH</sequence>
<dbReference type="PANTHER" id="PTHR24243">
    <property type="entry name" value="G-PROTEIN COUPLED RECEPTOR"/>
    <property type="match status" value="1"/>
</dbReference>
<dbReference type="EMBL" id="CAJNOG010000116">
    <property type="protein sequence ID" value="CAF0965707.1"/>
    <property type="molecule type" value="Genomic_DNA"/>
</dbReference>
<feature type="transmembrane region" description="Helical" evidence="8">
    <location>
        <begin position="183"/>
        <end position="207"/>
    </location>
</feature>
<dbReference type="InterPro" id="IPR000276">
    <property type="entry name" value="GPCR_Rhodpsn"/>
</dbReference>
<feature type="transmembrane region" description="Helical" evidence="8">
    <location>
        <begin position="6"/>
        <end position="28"/>
    </location>
</feature>
<name>A0A814E3V8_9BILA</name>
<dbReference type="PANTHER" id="PTHR24243:SF230">
    <property type="entry name" value="G-PROTEIN COUPLED RECEPTORS FAMILY 1 PROFILE DOMAIN-CONTAINING PROTEIN"/>
    <property type="match status" value="1"/>
</dbReference>
<evidence type="ECO:0000256" key="4">
    <source>
        <dbReference type="ARBA" id="ARBA00023040"/>
    </source>
</evidence>
<feature type="transmembrane region" description="Helical" evidence="8">
    <location>
        <begin position="227"/>
        <end position="251"/>
    </location>
</feature>
<feature type="transmembrane region" description="Helical" evidence="8">
    <location>
        <begin position="83"/>
        <end position="105"/>
    </location>
</feature>
<comment type="caution">
    <text evidence="10">The sequence shown here is derived from an EMBL/GenBank/DDBJ whole genome shotgun (WGS) entry which is preliminary data.</text>
</comment>
<evidence type="ECO:0000313" key="11">
    <source>
        <dbReference type="Proteomes" id="UP000663845"/>
    </source>
</evidence>
<keyword evidence="3 8" id="KW-1133">Transmembrane helix</keyword>
<organism evidence="10 11">
    <name type="scientific">Adineta steineri</name>
    <dbReference type="NCBI Taxonomy" id="433720"/>
    <lineage>
        <taxon>Eukaryota</taxon>
        <taxon>Metazoa</taxon>
        <taxon>Spiralia</taxon>
        <taxon>Gnathifera</taxon>
        <taxon>Rotifera</taxon>
        <taxon>Eurotatoria</taxon>
        <taxon>Bdelloidea</taxon>
        <taxon>Adinetida</taxon>
        <taxon>Adinetidae</taxon>
        <taxon>Adineta</taxon>
    </lineage>
</organism>
<keyword evidence="6" id="KW-0675">Receptor</keyword>
<comment type="subcellular location">
    <subcellularLocation>
        <location evidence="1">Membrane</location>
        <topology evidence="1">Multi-pass membrane protein</topology>
    </subcellularLocation>
</comment>
<dbReference type="AlphaFoldDB" id="A0A814E3V8"/>
<evidence type="ECO:0000256" key="6">
    <source>
        <dbReference type="ARBA" id="ARBA00023170"/>
    </source>
</evidence>
<proteinExistence type="predicted"/>
<gene>
    <name evidence="10" type="ORF">JYZ213_LOCUS14109</name>
</gene>
<keyword evidence="4" id="KW-0297">G-protein coupled receptor</keyword>
<keyword evidence="2 8" id="KW-0812">Transmembrane</keyword>
<accession>A0A814E3V8</accession>
<feature type="domain" description="G-protein coupled receptors family 1 profile" evidence="9">
    <location>
        <begin position="1"/>
        <end position="248"/>
    </location>
</feature>
<keyword evidence="7" id="KW-0807">Transducer</keyword>
<dbReference type="GO" id="GO:0005886">
    <property type="term" value="C:plasma membrane"/>
    <property type="evidence" value="ECO:0007669"/>
    <property type="project" value="TreeGrafter"/>
</dbReference>
<evidence type="ECO:0000256" key="2">
    <source>
        <dbReference type="ARBA" id="ARBA00022692"/>
    </source>
</evidence>
<evidence type="ECO:0000256" key="7">
    <source>
        <dbReference type="ARBA" id="ARBA00023224"/>
    </source>
</evidence>
<protein>
    <recommendedName>
        <fullName evidence="9">G-protein coupled receptors family 1 profile domain-containing protein</fullName>
    </recommendedName>
</protein>
<feature type="transmembrane region" description="Helical" evidence="8">
    <location>
        <begin position="125"/>
        <end position="147"/>
    </location>
</feature>
<evidence type="ECO:0000259" key="9">
    <source>
        <dbReference type="PROSITE" id="PS50262"/>
    </source>
</evidence>
<dbReference type="InterPro" id="IPR017452">
    <property type="entry name" value="GPCR_Rhodpsn_7TM"/>
</dbReference>
<dbReference type="SUPFAM" id="SSF81321">
    <property type="entry name" value="Family A G protein-coupled receptor-like"/>
    <property type="match status" value="1"/>
</dbReference>
<evidence type="ECO:0000256" key="1">
    <source>
        <dbReference type="ARBA" id="ARBA00004141"/>
    </source>
</evidence>
<evidence type="ECO:0000256" key="8">
    <source>
        <dbReference type="SAM" id="Phobius"/>
    </source>
</evidence>
<dbReference type="PROSITE" id="PS50262">
    <property type="entry name" value="G_PROTEIN_RECEP_F1_2"/>
    <property type="match status" value="1"/>
</dbReference>
<evidence type="ECO:0000313" key="10">
    <source>
        <dbReference type="EMBL" id="CAF0965707.1"/>
    </source>
</evidence>
<evidence type="ECO:0000256" key="3">
    <source>
        <dbReference type="ARBA" id="ARBA00022989"/>
    </source>
</evidence>
<dbReference type="GO" id="GO:0004930">
    <property type="term" value="F:G protein-coupled receptor activity"/>
    <property type="evidence" value="ECO:0007669"/>
    <property type="project" value="UniProtKB-KW"/>
</dbReference>
<dbReference type="Pfam" id="PF00001">
    <property type="entry name" value="7tm_1"/>
    <property type="match status" value="1"/>
</dbReference>
<evidence type="ECO:0000256" key="5">
    <source>
        <dbReference type="ARBA" id="ARBA00023136"/>
    </source>
</evidence>
<reference evidence="10" key="1">
    <citation type="submission" date="2021-02" db="EMBL/GenBank/DDBJ databases">
        <authorList>
            <person name="Nowell W R."/>
        </authorList>
    </citation>
    <scope>NUCLEOTIDE SEQUENCE</scope>
</reference>
<dbReference type="Gene3D" id="1.20.1070.10">
    <property type="entry name" value="Rhodopsin 7-helix transmembrane proteins"/>
    <property type="match status" value="1"/>
</dbReference>
<keyword evidence="5 8" id="KW-0472">Membrane</keyword>